<evidence type="ECO:0000313" key="1">
    <source>
        <dbReference type="EMBL" id="GAA0142321.1"/>
    </source>
</evidence>
<comment type="caution">
    <text evidence="1">The sequence shown here is derived from an EMBL/GenBank/DDBJ whole genome shotgun (WGS) entry which is preliminary data.</text>
</comment>
<dbReference type="EMBL" id="BAABME010015656">
    <property type="protein sequence ID" value="GAA0142321.1"/>
    <property type="molecule type" value="Genomic_DNA"/>
</dbReference>
<organism evidence="1 2">
    <name type="scientific">Lithospermum erythrorhizon</name>
    <name type="common">Purple gromwell</name>
    <name type="synonym">Lithospermum officinale var. erythrorhizon</name>
    <dbReference type="NCBI Taxonomy" id="34254"/>
    <lineage>
        <taxon>Eukaryota</taxon>
        <taxon>Viridiplantae</taxon>
        <taxon>Streptophyta</taxon>
        <taxon>Embryophyta</taxon>
        <taxon>Tracheophyta</taxon>
        <taxon>Spermatophyta</taxon>
        <taxon>Magnoliopsida</taxon>
        <taxon>eudicotyledons</taxon>
        <taxon>Gunneridae</taxon>
        <taxon>Pentapetalae</taxon>
        <taxon>asterids</taxon>
        <taxon>lamiids</taxon>
        <taxon>Boraginales</taxon>
        <taxon>Boraginaceae</taxon>
        <taxon>Boraginoideae</taxon>
        <taxon>Lithospermeae</taxon>
        <taxon>Lithospermum</taxon>
    </lineage>
</organism>
<dbReference type="PANTHER" id="PTHR33168">
    <property type="entry name" value="STRESS INDUCED PROTEIN-RELATED"/>
    <property type="match status" value="1"/>
</dbReference>
<dbReference type="AlphaFoldDB" id="A0AAV3NT84"/>
<proteinExistence type="predicted"/>
<keyword evidence="2" id="KW-1185">Reference proteome</keyword>
<reference evidence="1 2" key="1">
    <citation type="submission" date="2024-01" db="EMBL/GenBank/DDBJ databases">
        <title>The complete chloroplast genome sequence of Lithospermum erythrorhizon: insights into the phylogenetic relationship among Boraginaceae species and the maternal lineages of purple gromwells.</title>
        <authorList>
            <person name="Okada T."/>
            <person name="Watanabe K."/>
        </authorList>
    </citation>
    <scope>NUCLEOTIDE SEQUENCE [LARGE SCALE GENOMIC DNA]</scope>
</reference>
<accession>A0AAV3NT84</accession>
<evidence type="ECO:0000313" key="2">
    <source>
        <dbReference type="Proteomes" id="UP001454036"/>
    </source>
</evidence>
<gene>
    <name evidence="1" type="ORF">LIER_35557</name>
</gene>
<dbReference type="Proteomes" id="UP001454036">
    <property type="component" value="Unassembled WGS sequence"/>
</dbReference>
<protein>
    <submittedName>
        <fullName evidence="1">Uncharacterized protein</fullName>
    </submittedName>
</protein>
<name>A0AAV3NT84_LITER</name>
<sequence length="126" mass="14823">MDIRNWSKVRSKTVVQFGRLRHAEPEYPLNPLLKEQASTSSKGSIWKGKWKKFFKDKKKMFKSSVHHHHVHGAPYDEFSYAQNFDQGLAWDDGEPDGLTRSFSVRFADSRRFDIRKELIFGVTFED</sequence>